<dbReference type="Proteomes" id="UP000095412">
    <property type="component" value="Unassembled WGS sequence"/>
</dbReference>
<evidence type="ECO:0000313" key="5">
    <source>
        <dbReference type="Proteomes" id="UP000095768"/>
    </source>
</evidence>
<dbReference type="Proteomes" id="UP000095768">
    <property type="component" value="Unassembled WGS sequence"/>
</dbReference>
<dbReference type="EMBL" id="FMPG01000001">
    <property type="protein sequence ID" value="SCS44496.1"/>
    <property type="molecule type" value="Genomic_DNA"/>
</dbReference>
<feature type="transmembrane region" description="Helical" evidence="1">
    <location>
        <begin position="30"/>
        <end position="50"/>
    </location>
</feature>
<protein>
    <submittedName>
        <fullName evidence="3">Uncharacterized protein</fullName>
    </submittedName>
</protein>
<evidence type="ECO:0000313" key="3">
    <source>
        <dbReference type="EMBL" id="SCS44496.1"/>
    </source>
</evidence>
<dbReference type="RefSeq" id="WP_069994225.1">
    <property type="nucleotide sequence ID" value="NZ_FMPG01000001.1"/>
</dbReference>
<name>A0A1D4I546_9STAP</name>
<keyword evidence="1" id="KW-0812">Transmembrane</keyword>
<reference evidence="3 5" key="1">
    <citation type="submission" date="2016-09" db="EMBL/GenBank/DDBJ databases">
        <authorList>
            <consortium name="Pathogen Informatics"/>
        </authorList>
    </citation>
    <scope>NUCLEOTIDE SEQUENCE [LARGE SCALE GENOMIC DNA]</scope>
    <source>
        <strain evidence="3 5">82B</strain>
    </source>
</reference>
<accession>A0A1D4I546</accession>
<reference evidence="2 4" key="2">
    <citation type="submission" date="2016-09" db="EMBL/GenBank/DDBJ databases">
        <authorList>
            <consortium name="Pathogen Informatics"/>
            <person name="Sun Q."/>
            <person name="Inoue M."/>
        </authorList>
    </citation>
    <scope>NUCLEOTIDE SEQUENCE [LARGE SCALE GENOMIC DNA]</scope>
    <source>
        <strain evidence="2 4">82C</strain>
    </source>
</reference>
<keyword evidence="4" id="KW-1185">Reference proteome</keyword>
<dbReference type="AlphaFoldDB" id="A0A1D4I546"/>
<keyword evidence="1" id="KW-0472">Membrane</keyword>
<evidence type="ECO:0000256" key="1">
    <source>
        <dbReference type="SAM" id="Phobius"/>
    </source>
</evidence>
<gene>
    <name evidence="3" type="ORF">SAMEA2297795_00552</name>
    <name evidence="2" type="ORF">SAMEA2297796_00073</name>
</gene>
<dbReference type="OrthoDB" id="2396964at2"/>
<evidence type="ECO:0000313" key="2">
    <source>
        <dbReference type="EMBL" id="SCS21404.1"/>
    </source>
</evidence>
<proteinExistence type="predicted"/>
<organism evidence="3 5">
    <name type="scientific">Staphylococcus caeli</name>
    <dbReference type="NCBI Taxonomy" id="2201815"/>
    <lineage>
        <taxon>Bacteria</taxon>
        <taxon>Bacillati</taxon>
        <taxon>Bacillota</taxon>
        <taxon>Bacilli</taxon>
        <taxon>Bacillales</taxon>
        <taxon>Staphylococcaceae</taxon>
        <taxon>Staphylococcus</taxon>
    </lineage>
</organism>
<sequence>MGYIIVFIVVSLIIGVYFSKREKPMTPSSWYKGVVVLAFAMIIVSGFYSIDSIKQGYKEGINEESAIEDVSK</sequence>
<evidence type="ECO:0000313" key="4">
    <source>
        <dbReference type="Proteomes" id="UP000095412"/>
    </source>
</evidence>
<dbReference type="EMBL" id="FMPI01000001">
    <property type="protein sequence ID" value="SCS21404.1"/>
    <property type="molecule type" value="Genomic_DNA"/>
</dbReference>
<keyword evidence="1" id="KW-1133">Transmembrane helix</keyword>